<dbReference type="EMBL" id="JBHUDC010000007">
    <property type="protein sequence ID" value="MFD1514509.1"/>
    <property type="molecule type" value="Genomic_DNA"/>
</dbReference>
<dbReference type="Proteomes" id="UP001597187">
    <property type="component" value="Unassembled WGS sequence"/>
</dbReference>
<dbReference type="RefSeq" id="WP_250874441.1">
    <property type="nucleotide sequence ID" value="NZ_JALXFV010000007.1"/>
</dbReference>
<dbReference type="AlphaFoldDB" id="A0ABD6AY40"/>
<accession>A0ABD6AY40</accession>
<protein>
    <recommendedName>
        <fullName evidence="4">DUF3892 domain-containing protein</fullName>
    </recommendedName>
</protein>
<comment type="caution">
    <text evidence="2">The sequence shown here is derived from an EMBL/GenBank/DDBJ whole genome shotgun (WGS) entry which is preliminary data.</text>
</comment>
<proteinExistence type="predicted"/>
<reference evidence="2 3" key="1">
    <citation type="journal article" date="2019" name="Int. J. Syst. Evol. Microbiol.">
        <title>The Global Catalogue of Microorganisms (GCM) 10K type strain sequencing project: providing services to taxonomists for standard genome sequencing and annotation.</title>
        <authorList>
            <consortium name="The Broad Institute Genomics Platform"/>
            <consortium name="The Broad Institute Genome Sequencing Center for Infectious Disease"/>
            <person name="Wu L."/>
            <person name="Ma J."/>
        </authorList>
    </citation>
    <scope>NUCLEOTIDE SEQUENCE [LARGE SCALE GENOMIC DNA]</scope>
    <source>
        <strain evidence="2 3">CGMCC 1.12563</strain>
    </source>
</reference>
<name>A0ABD6AY40_9EURY</name>
<organism evidence="2 3">
    <name type="scientific">Halomarina rubra</name>
    <dbReference type="NCBI Taxonomy" id="2071873"/>
    <lineage>
        <taxon>Archaea</taxon>
        <taxon>Methanobacteriati</taxon>
        <taxon>Methanobacteriota</taxon>
        <taxon>Stenosarchaea group</taxon>
        <taxon>Halobacteria</taxon>
        <taxon>Halobacteriales</taxon>
        <taxon>Natronomonadaceae</taxon>
        <taxon>Halomarina</taxon>
    </lineage>
</organism>
<gene>
    <name evidence="2" type="ORF">ACFSBT_14605</name>
</gene>
<evidence type="ECO:0000313" key="3">
    <source>
        <dbReference type="Proteomes" id="UP001597187"/>
    </source>
</evidence>
<sequence length="83" mass="9148">MDEDVVQVTLDRMSEDGEPVGVDDAGRAIRVRDGEVGGTYRVVVIKTVNGQYRGRIRAMKDPETGWGPVHSRRGLSDNSPTTY</sequence>
<evidence type="ECO:0008006" key="4">
    <source>
        <dbReference type="Google" id="ProtNLM"/>
    </source>
</evidence>
<evidence type="ECO:0000256" key="1">
    <source>
        <dbReference type="SAM" id="MobiDB-lite"/>
    </source>
</evidence>
<feature type="region of interest" description="Disordered" evidence="1">
    <location>
        <begin position="60"/>
        <end position="83"/>
    </location>
</feature>
<evidence type="ECO:0000313" key="2">
    <source>
        <dbReference type="EMBL" id="MFD1514509.1"/>
    </source>
</evidence>
<keyword evidence="3" id="KW-1185">Reference proteome</keyword>